<dbReference type="GO" id="GO:0003729">
    <property type="term" value="F:mRNA binding"/>
    <property type="evidence" value="ECO:0007669"/>
    <property type="project" value="TreeGrafter"/>
</dbReference>
<dbReference type="GO" id="GO:0006417">
    <property type="term" value="P:regulation of translation"/>
    <property type="evidence" value="ECO:0007669"/>
    <property type="project" value="UniProtKB-KW"/>
</dbReference>
<evidence type="ECO:0000256" key="3">
    <source>
        <dbReference type="ARBA" id="ARBA00022917"/>
    </source>
</evidence>
<dbReference type="InterPro" id="IPR050318">
    <property type="entry name" value="DENR/SUI1_TIF"/>
</dbReference>
<dbReference type="SUPFAM" id="SSF55159">
    <property type="entry name" value="eIF1-like"/>
    <property type="match status" value="1"/>
</dbReference>
<organism evidence="6 7">
    <name type="scientific">Petrachloros mirabilis ULC683</name>
    <dbReference type="NCBI Taxonomy" id="2781853"/>
    <lineage>
        <taxon>Bacteria</taxon>
        <taxon>Bacillati</taxon>
        <taxon>Cyanobacteriota</taxon>
        <taxon>Cyanophyceae</taxon>
        <taxon>Synechococcales</taxon>
        <taxon>Petrachlorosaceae</taxon>
        <taxon>Petrachloros</taxon>
        <taxon>Petrachloros mirabilis</taxon>
    </lineage>
</organism>
<evidence type="ECO:0000313" key="7">
    <source>
        <dbReference type="Proteomes" id="UP000607397"/>
    </source>
</evidence>
<reference evidence="6" key="1">
    <citation type="submission" date="2019-12" db="EMBL/GenBank/DDBJ databases">
        <title>High-Quality draft genome sequences of three cyanobacteria isolated from the limestone walls of the Old Cathedral of Coimbra.</title>
        <authorList>
            <person name="Tiago I."/>
            <person name="Soares F."/>
            <person name="Portugal A."/>
        </authorList>
    </citation>
    <scope>NUCLEOTIDE SEQUENCE [LARGE SCALE GENOMIC DNA]</scope>
    <source>
        <strain evidence="6">C</strain>
    </source>
</reference>
<dbReference type="Gene3D" id="3.30.780.10">
    <property type="entry name" value="SUI1-like domain"/>
    <property type="match status" value="1"/>
</dbReference>
<dbReference type="GO" id="GO:0002188">
    <property type="term" value="P:translation reinitiation"/>
    <property type="evidence" value="ECO:0007669"/>
    <property type="project" value="TreeGrafter"/>
</dbReference>
<dbReference type="EMBL" id="WVIC01000024">
    <property type="protein sequence ID" value="NCJ07304.1"/>
    <property type="molecule type" value="Genomic_DNA"/>
</dbReference>
<dbReference type="RefSeq" id="WP_161825781.1">
    <property type="nucleotide sequence ID" value="NZ_WVIC01000024.1"/>
</dbReference>
<feature type="domain" description="SUI1" evidence="5">
    <location>
        <begin position="43"/>
        <end position="103"/>
    </location>
</feature>
<dbReference type="PANTHER" id="PTHR12789">
    <property type="entry name" value="DENSITY-REGULATED PROTEIN HOMOLOG"/>
    <property type="match status" value="1"/>
</dbReference>
<dbReference type="PANTHER" id="PTHR12789:SF0">
    <property type="entry name" value="DENSITY-REGULATED PROTEIN"/>
    <property type="match status" value="1"/>
</dbReference>
<protein>
    <submittedName>
        <fullName evidence="6">Translation initiation factor</fullName>
    </submittedName>
</protein>
<accession>A0A8K1ZY38</accession>
<dbReference type="Proteomes" id="UP000607397">
    <property type="component" value="Unassembled WGS sequence"/>
</dbReference>
<dbReference type="AlphaFoldDB" id="A0A8K1ZY38"/>
<keyword evidence="7" id="KW-1185">Reference proteome</keyword>
<evidence type="ECO:0000313" key="6">
    <source>
        <dbReference type="EMBL" id="NCJ07304.1"/>
    </source>
</evidence>
<dbReference type="CDD" id="cd11567">
    <property type="entry name" value="YciH_like"/>
    <property type="match status" value="1"/>
</dbReference>
<dbReference type="NCBIfam" id="NF005669">
    <property type="entry name" value="PRK07451.1"/>
    <property type="match status" value="1"/>
</dbReference>
<dbReference type="InterPro" id="IPR001950">
    <property type="entry name" value="SUI1"/>
</dbReference>
<gene>
    <name evidence="6" type="ORF">GS597_12460</name>
</gene>
<dbReference type="PIRSF" id="PIRSF037511">
    <property type="entry name" value="Transl_init_SUI1_pro"/>
    <property type="match status" value="1"/>
</dbReference>
<evidence type="ECO:0000256" key="2">
    <source>
        <dbReference type="ARBA" id="ARBA00022845"/>
    </source>
</evidence>
<proteinExistence type="inferred from homology"/>
<keyword evidence="6" id="KW-0396">Initiation factor</keyword>
<comment type="caution">
    <text evidence="6">The sequence shown here is derived from an EMBL/GenBank/DDBJ whole genome shotgun (WGS) entry which is preliminary data.</text>
</comment>
<dbReference type="Pfam" id="PF01253">
    <property type="entry name" value="SUI1"/>
    <property type="match status" value="1"/>
</dbReference>
<keyword evidence="2" id="KW-0810">Translation regulation</keyword>
<evidence type="ECO:0000256" key="1">
    <source>
        <dbReference type="ARBA" id="ARBA00005422"/>
    </source>
</evidence>
<dbReference type="PROSITE" id="PS50296">
    <property type="entry name" value="SUI1"/>
    <property type="match status" value="1"/>
</dbReference>
<dbReference type="InterPro" id="IPR005872">
    <property type="entry name" value="SUI1_arc_bac"/>
</dbReference>
<feature type="compositionally biased region" description="Basic and acidic residues" evidence="4">
    <location>
        <begin position="7"/>
        <end position="18"/>
    </location>
</feature>
<evidence type="ECO:0000259" key="5">
    <source>
        <dbReference type="PROSITE" id="PS50296"/>
    </source>
</evidence>
<dbReference type="GO" id="GO:0001731">
    <property type="term" value="P:formation of translation preinitiation complex"/>
    <property type="evidence" value="ECO:0007669"/>
    <property type="project" value="TreeGrafter"/>
</dbReference>
<keyword evidence="3" id="KW-0648">Protein biosynthesis</keyword>
<comment type="similarity">
    <text evidence="1">Belongs to the SUI1 family.</text>
</comment>
<feature type="region of interest" description="Disordered" evidence="4">
    <location>
        <begin position="1"/>
        <end position="46"/>
    </location>
</feature>
<name>A0A8K1ZY38_9CYAN</name>
<dbReference type="GO" id="GO:0003743">
    <property type="term" value="F:translation initiation factor activity"/>
    <property type="evidence" value="ECO:0007669"/>
    <property type="project" value="UniProtKB-KW"/>
</dbReference>
<sequence>MGKSTRRTHDQLAYREFGESSPATTRPDPPPNQQNLTIQASRKGRKGKTVTVISGFQVQPATLSRLAKTLKSQCGSGGTAKDNKIEIQGDHRQMLVQVLSGLGYAVKVSGG</sequence>
<dbReference type="InterPro" id="IPR036877">
    <property type="entry name" value="SUI1_dom_sf"/>
</dbReference>
<evidence type="ECO:0000256" key="4">
    <source>
        <dbReference type="SAM" id="MobiDB-lite"/>
    </source>
</evidence>